<evidence type="ECO:0000313" key="1">
    <source>
        <dbReference type="EMBL" id="ATX71515.1"/>
    </source>
</evidence>
<accession>A0A2K8KIJ2</accession>
<reference evidence="1 2" key="1">
    <citation type="submission" date="2017-11" db="EMBL/GenBank/DDBJ databases">
        <title>Complete genome sequence of Spiroplasma clarkii CN-5 (DSM 19994).</title>
        <authorList>
            <person name="Tsai Y.-M."/>
            <person name="Chang A."/>
            <person name="Lo W.-S."/>
            <person name="Kuo C.-H."/>
        </authorList>
    </citation>
    <scope>NUCLEOTIDE SEQUENCE [LARGE SCALE GENOMIC DNA]</scope>
    <source>
        <strain evidence="1 2">CN-5</strain>
    </source>
</reference>
<dbReference type="Proteomes" id="UP000231179">
    <property type="component" value="Chromosome"/>
</dbReference>
<dbReference type="AlphaFoldDB" id="A0A2K8KIJ2"/>
<organism evidence="1 2">
    <name type="scientific">Spiroplasma clarkii</name>
    <dbReference type="NCBI Taxonomy" id="2139"/>
    <lineage>
        <taxon>Bacteria</taxon>
        <taxon>Bacillati</taxon>
        <taxon>Mycoplasmatota</taxon>
        <taxon>Mollicutes</taxon>
        <taxon>Entomoplasmatales</taxon>
        <taxon>Spiroplasmataceae</taxon>
        <taxon>Spiroplasma</taxon>
    </lineage>
</organism>
<proteinExistence type="predicted"/>
<dbReference type="EMBL" id="CP024870">
    <property type="protein sequence ID" value="ATX71515.1"/>
    <property type="molecule type" value="Genomic_DNA"/>
</dbReference>
<protein>
    <submittedName>
        <fullName evidence="1">Uncharacterized protein</fullName>
    </submittedName>
</protein>
<sequence>MKKNLSLPGTTVITSTELNLSILSVLLSINISKTEVLQLKTPRATNASFQASMISGLDYYK</sequence>
<evidence type="ECO:0000313" key="2">
    <source>
        <dbReference type="Proteomes" id="UP000231179"/>
    </source>
</evidence>
<dbReference type="RefSeq" id="WP_100255046.1">
    <property type="nucleotide sequence ID" value="NZ_CP015819.1"/>
</dbReference>
<gene>
    <name evidence="1" type="ORF">SCLAR_v1c12150</name>
</gene>
<keyword evidence="2" id="KW-1185">Reference proteome</keyword>
<name>A0A2K8KIJ2_9MOLU</name>